<dbReference type="EMBL" id="JADCNL010000001">
    <property type="protein sequence ID" value="KAG0499809.1"/>
    <property type="molecule type" value="Genomic_DNA"/>
</dbReference>
<evidence type="ECO:0000256" key="4">
    <source>
        <dbReference type="PROSITE-ProRule" id="PRU00176"/>
    </source>
</evidence>
<evidence type="ECO:0000256" key="3">
    <source>
        <dbReference type="ARBA" id="ARBA00023242"/>
    </source>
</evidence>
<keyword evidence="8" id="KW-1185">Reference proteome</keyword>
<dbReference type="OrthoDB" id="3482at2759"/>
<organism evidence="7 8">
    <name type="scientific">Vanilla planifolia</name>
    <name type="common">Vanilla</name>
    <dbReference type="NCBI Taxonomy" id="51239"/>
    <lineage>
        <taxon>Eukaryota</taxon>
        <taxon>Viridiplantae</taxon>
        <taxon>Streptophyta</taxon>
        <taxon>Embryophyta</taxon>
        <taxon>Tracheophyta</taxon>
        <taxon>Spermatophyta</taxon>
        <taxon>Magnoliopsida</taxon>
        <taxon>Liliopsida</taxon>
        <taxon>Asparagales</taxon>
        <taxon>Orchidaceae</taxon>
        <taxon>Vanilloideae</taxon>
        <taxon>Vanilleae</taxon>
        <taxon>Vanilla</taxon>
    </lineage>
</organism>
<dbReference type="InterPro" id="IPR035979">
    <property type="entry name" value="RBD_domain_sf"/>
</dbReference>
<dbReference type="GO" id="GO:0005654">
    <property type="term" value="C:nucleoplasm"/>
    <property type="evidence" value="ECO:0007669"/>
    <property type="project" value="UniProtKB-SubCell"/>
</dbReference>
<dbReference type="Gene3D" id="3.30.70.330">
    <property type="match status" value="1"/>
</dbReference>
<dbReference type="InterPro" id="IPR000504">
    <property type="entry name" value="RRM_dom"/>
</dbReference>
<dbReference type="GO" id="GO:0003723">
    <property type="term" value="F:RNA binding"/>
    <property type="evidence" value="ECO:0007669"/>
    <property type="project" value="UniProtKB-UniRule"/>
</dbReference>
<feature type="domain" description="RRM" evidence="6">
    <location>
        <begin position="7"/>
        <end position="86"/>
    </location>
</feature>
<gene>
    <name evidence="7" type="ORF">HPP92_004500</name>
</gene>
<name>A0A835VGH1_VANPL</name>
<dbReference type="SMART" id="SM00360">
    <property type="entry name" value="RRM"/>
    <property type="match status" value="1"/>
</dbReference>
<dbReference type="PANTHER" id="PTHR13798">
    <property type="entry name" value="RNA BINDING MOTIF RBM PROTEIN -RELATED"/>
    <property type="match status" value="1"/>
</dbReference>
<evidence type="ECO:0000256" key="2">
    <source>
        <dbReference type="ARBA" id="ARBA00022884"/>
    </source>
</evidence>
<evidence type="ECO:0000256" key="1">
    <source>
        <dbReference type="ARBA" id="ARBA00004642"/>
    </source>
</evidence>
<accession>A0A835VGH1</accession>
<evidence type="ECO:0000256" key="5">
    <source>
        <dbReference type="SAM" id="MobiDB-lite"/>
    </source>
</evidence>
<dbReference type="PANTHER" id="PTHR13798:SF11">
    <property type="entry name" value="RNA-BINDING PROTEIN 7-RELATED"/>
    <property type="match status" value="1"/>
</dbReference>
<evidence type="ECO:0000313" key="8">
    <source>
        <dbReference type="Proteomes" id="UP000636800"/>
    </source>
</evidence>
<proteinExistence type="predicted"/>
<dbReference type="InterPro" id="IPR012677">
    <property type="entry name" value="Nucleotide-bd_a/b_plait_sf"/>
</dbReference>
<sequence>MARKTACTVYIGNLDEKVTERVLYEILIQAGHVVDLYLPQDKESKNHKGFAFAEYETEEVANYAVRLFSGLVRLNNKTLKFAISGQDKPSNNTANPAVSRSGSRSLRKPTTVEPRLGDRIEPSHSMTRKDADGKLARESAYHYSPAGSSVAGRFATSNFEYSRRVVGAMLNGVSHSGARNSLASSFY</sequence>
<keyword evidence="2 4" id="KW-0694">RNA-binding</keyword>
<feature type="region of interest" description="Disordered" evidence="5">
    <location>
        <begin position="83"/>
        <end position="134"/>
    </location>
</feature>
<keyword evidence="3" id="KW-0539">Nucleus</keyword>
<feature type="compositionally biased region" description="Polar residues" evidence="5">
    <location>
        <begin position="87"/>
        <end position="104"/>
    </location>
</feature>
<protein>
    <recommendedName>
        <fullName evidence="6">RRM domain-containing protein</fullName>
    </recommendedName>
</protein>
<comment type="caution">
    <text evidence="7">The sequence shown here is derived from an EMBL/GenBank/DDBJ whole genome shotgun (WGS) entry which is preliminary data.</text>
</comment>
<dbReference type="AlphaFoldDB" id="A0A835VGH1"/>
<reference evidence="7 8" key="1">
    <citation type="journal article" date="2020" name="Nat. Food">
        <title>A phased Vanilla planifolia genome enables genetic improvement of flavour and production.</title>
        <authorList>
            <person name="Hasing T."/>
            <person name="Tang H."/>
            <person name="Brym M."/>
            <person name="Khazi F."/>
            <person name="Huang T."/>
            <person name="Chambers A.H."/>
        </authorList>
    </citation>
    <scope>NUCLEOTIDE SEQUENCE [LARGE SCALE GENOMIC DNA]</scope>
    <source>
        <tissue evidence="7">Leaf</tissue>
    </source>
</reference>
<comment type="subcellular location">
    <subcellularLocation>
        <location evidence="1">Nucleus</location>
        <location evidence="1">Nucleoplasm</location>
    </subcellularLocation>
</comment>
<dbReference type="Proteomes" id="UP000636800">
    <property type="component" value="Chromosome 1"/>
</dbReference>
<dbReference type="Pfam" id="PF00076">
    <property type="entry name" value="RRM_1"/>
    <property type="match status" value="1"/>
</dbReference>
<evidence type="ECO:0000313" key="7">
    <source>
        <dbReference type="EMBL" id="KAG0499809.1"/>
    </source>
</evidence>
<dbReference type="InterPro" id="IPR052285">
    <property type="entry name" value="NEXT_complex_subunit"/>
</dbReference>
<dbReference type="PROSITE" id="PS50102">
    <property type="entry name" value="RRM"/>
    <property type="match status" value="1"/>
</dbReference>
<feature type="compositionally biased region" description="Basic and acidic residues" evidence="5">
    <location>
        <begin position="115"/>
        <end position="134"/>
    </location>
</feature>
<dbReference type="SUPFAM" id="SSF54928">
    <property type="entry name" value="RNA-binding domain, RBD"/>
    <property type="match status" value="1"/>
</dbReference>
<evidence type="ECO:0000259" key="6">
    <source>
        <dbReference type="PROSITE" id="PS50102"/>
    </source>
</evidence>